<dbReference type="PIRSF" id="PIRSF000456">
    <property type="entry name" value="UDP-GlcNAc_acltr"/>
    <property type="match status" value="1"/>
</dbReference>
<accession>A0A437R176</accession>
<comment type="subunit">
    <text evidence="8">Homotrimer.</text>
</comment>
<evidence type="ECO:0000313" key="10">
    <source>
        <dbReference type="EMBL" id="RVU40490.1"/>
    </source>
</evidence>
<comment type="function">
    <text evidence="8">Involved in the biosynthesis of lipid A, a phosphorylated glycolipid that anchors the lipopolysaccharide to the outer membrane of the cell.</text>
</comment>
<keyword evidence="11" id="KW-1185">Reference proteome</keyword>
<organism evidence="10 11">
    <name type="scientific">Rheinheimera riviphila</name>
    <dbReference type="NCBI Taxonomy" id="1834037"/>
    <lineage>
        <taxon>Bacteria</taxon>
        <taxon>Pseudomonadati</taxon>
        <taxon>Pseudomonadota</taxon>
        <taxon>Gammaproteobacteria</taxon>
        <taxon>Chromatiales</taxon>
        <taxon>Chromatiaceae</taxon>
        <taxon>Rheinheimera</taxon>
    </lineage>
</organism>
<comment type="caution">
    <text evidence="10">The sequence shown here is derived from an EMBL/GenBank/DDBJ whole genome shotgun (WGS) entry which is preliminary data.</text>
</comment>
<dbReference type="GO" id="GO:0016020">
    <property type="term" value="C:membrane"/>
    <property type="evidence" value="ECO:0007669"/>
    <property type="project" value="GOC"/>
</dbReference>
<dbReference type="InterPro" id="IPR037157">
    <property type="entry name" value="Acetyltransf_C_sf"/>
</dbReference>
<protein>
    <recommendedName>
        <fullName evidence="8">Acyl-[acyl-carrier-protein]--UDP-N-acetylglucosamine O-acyltransferase</fullName>
        <shortName evidence="8">UDP-N-acetylglucosamine acyltransferase</shortName>
        <ecNumber evidence="8">2.3.1.129</ecNumber>
    </recommendedName>
</protein>
<dbReference type="EC" id="2.3.1.129" evidence="8"/>
<evidence type="ECO:0000256" key="8">
    <source>
        <dbReference type="HAMAP-Rule" id="MF_00387"/>
    </source>
</evidence>
<dbReference type="RefSeq" id="WP_127698031.1">
    <property type="nucleotide sequence ID" value="NZ_SACS01000004.1"/>
</dbReference>
<proteinExistence type="inferred from homology"/>
<dbReference type="HAMAP" id="MF_00387">
    <property type="entry name" value="LpxA"/>
    <property type="match status" value="1"/>
</dbReference>
<evidence type="ECO:0000256" key="1">
    <source>
        <dbReference type="ARBA" id="ARBA00022490"/>
    </source>
</evidence>
<evidence type="ECO:0000256" key="3">
    <source>
        <dbReference type="ARBA" id="ARBA00022556"/>
    </source>
</evidence>
<comment type="similarity">
    <text evidence="8">Belongs to the transferase hexapeptide repeat family. LpxA subfamily.</text>
</comment>
<dbReference type="UniPathway" id="UPA00359">
    <property type="reaction ID" value="UER00477"/>
</dbReference>
<dbReference type="Pfam" id="PF00132">
    <property type="entry name" value="Hexapep"/>
    <property type="match status" value="2"/>
</dbReference>
<evidence type="ECO:0000259" key="9">
    <source>
        <dbReference type="Pfam" id="PF13720"/>
    </source>
</evidence>
<evidence type="ECO:0000256" key="6">
    <source>
        <dbReference type="ARBA" id="ARBA00023098"/>
    </source>
</evidence>
<dbReference type="GO" id="GO:0009245">
    <property type="term" value="P:lipid A biosynthetic process"/>
    <property type="evidence" value="ECO:0007669"/>
    <property type="project" value="UniProtKB-UniRule"/>
</dbReference>
<keyword evidence="6 8" id="KW-0443">Lipid metabolism</keyword>
<comment type="pathway">
    <text evidence="8">Glycolipid biosynthesis; lipid IV(A) biosynthesis; lipid IV(A) from (3R)-3-hydroxytetradecanoyl-[acyl-carrier-protein] and UDP-N-acetyl-alpha-D-glucosamine: step 1/6.</text>
</comment>
<dbReference type="EMBL" id="SACS01000004">
    <property type="protein sequence ID" value="RVU40490.1"/>
    <property type="molecule type" value="Genomic_DNA"/>
</dbReference>
<comment type="subcellular location">
    <subcellularLocation>
        <location evidence="8">Cytoplasm</location>
    </subcellularLocation>
</comment>
<dbReference type="Pfam" id="PF13720">
    <property type="entry name" value="Acetyltransf_11"/>
    <property type="match status" value="1"/>
</dbReference>
<dbReference type="Proteomes" id="UP000283077">
    <property type="component" value="Unassembled WGS sequence"/>
</dbReference>
<comment type="catalytic activity">
    <reaction evidence="8">
        <text>a (3R)-hydroxyacyl-[ACP] + UDP-N-acetyl-alpha-D-glucosamine = a UDP-3-O-[(3R)-3-hydroxyacyl]-N-acetyl-alpha-D-glucosamine + holo-[ACP]</text>
        <dbReference type="Rhea" id="RHEA:67812"/>
        <dbReference type="Rhea" id="RHEA-COMP:9685"/>
        <dbReference type="Rhea" id="RHEA-COMP:9945"/>
        <dbReference type="ChEBI" id="CHEBI:57705"/>
        <dbReference type="ChEBI" id="CHEBI:64479"/>
        <dbReference type="ChEBI" id="CHEBI:78827"/>
        <dbReference type="ChEBI" id="CHEBI:173225"/>
        <dbReference type="EC" id="2.3.1.129"/>
    </reaction>
</comment>
<reference evidence="10 11" key="1">
    <citation type="submission" date="2019-01" db="EMBL/GenBank/DDBJ databases">
        <authorList>
            <person name="Chen W.-M."/>
        </authorList>
    </citation>
    <scope>NUCLEOTIDE SEQUENCE [LARGE SCALE GENOMIC DNA]</scope>
    <source>
        <strain evidence="10 11">KYPC3</strain>
    </source>
</reference>
<evidence type="ECO:0000256" key="4">
    <source>
        <dbReference type="ARBA" id="ARBA00022679"/>
    </source>
</evidence>
<keyword evidence="2 8" id="KW-0444">Lipid biosynthesis</keyword>
<dbReference type="InterPro" id="IPR018357">
    <property type="entry name" value="Hexapep_transf_CS"/>
</dbReference>
<dbReference type="NCBIfam" id="TIGR01852">
    <property type="entry name" value="lipid_A_lpxA"/>
    <property type="match status" value="1"/>
</dbReference>
<keyword evidence="3 8" id="KW-0441">Lipid A biosynthesis</keyword>
<dbReference type="Gene3D" id="1.20.1180.10">
    <property type="entry name" value="Udp N-acetylglucosamine O-acyltransferase, C-terminal domain"/>
    <property type="match status" value="1"/>
</dbReference>
<evidence type="ECO:0000256" key="7">
    <source>
        <dbReference type="ARBA" id="ARBA00023315"/>
    </source>
</evidence>
<evidence type="ECO:0000256" key="5">
    <source>
        <dbReference type="ARBA" id="ARBA00022737"/>
    </source>
</evidence>
<dbReference type="PANTHER" id="PTHR43480:SF1">
    <property type="entry name" value="ACYL-[ACYL-CARRIER-PROTEIN]--UDP-N-ACETYLGLUCOSAMINE O-ACYLTRANSFERASE, MITOCHONDRIAL-RELATED"/>
    <property type="match status" value="1"/>
</dbReference>
<evidence type="ECO:0000256" key="2">
    <source>
        <dbReference type="ARBA" id="ARBA00022516"/>
    </source>
</evidence>
<dbReference type="PROSITE" id="PS00101">
    <property type="entry name" value="HEXAPEP_TRANSFERASES"/>
    <property type="match status" value="1"/>
</dbReference>
<feature type="domain" description="UDP N-acetylglucosamine O-acyltransferase C-terminal" evidence="9">
    <location>
        <begin position="174"/>
        <end position="255"/>
    </location>
</feature>
<dbReference type="OrthoDB" id="9807278at2"/>
<name>A0A437R176_9GAMM</name>
<dbReference type="PANTHER" id="PTHR43480">
    <property type="entry name" value="ACYL-[ACYL-CARRIER-PROTEIN]--UDP-N-ACETYLGLUCOSAMINE O-ACYLTRANSFERASE"/>
    <property type="match status" value="1"/>
</dbReference>
<gene>
    <name evidence="8" type="primary">lpxA</name>
    <name evidence="10" type="ORF">EOE67_05415</name>
</gene>
<dbReference type="GO" id="GO:0008780">
    <property type="term" value="F:acyl-[acyl-carrier-protein]-UDP-N-acetylglucosamine O-acyltransferase activity"/>
    <property type="evidence" value="ECO:0007669"/>
    <property type="project" value="UniProtKB-UniRule"/>
</dbReference>
<dbReference type="SUPFAM" id="SSF51161">
    <property type="entry name" value="Trimeric LpxA-like enzymes"/>
    <property type="match status" value="1"/>
</dbReference>
<dbReference type="NCBIfam" id="NF003657">
    <property type="entry name" value="PRK05289.1"/>
    <property type="match status" value="1"/>
</dbReference>
<dbReference type="AlphaFoldDB" id="A0A437R176"/>
<keyword evidence="5 8" id="KW-0677">Repeat</keyword>
<dbReference type="CDD" id="cd03351">
    <property type="entry name" value="LbH_UDP-GlcNAc_AT"/>
    <property type="match status" value="1"/>
</dbReference>
<dbReference type="Gene3D" id="2.160.10.10">
    <property type="entry name" value="Hexapeptide repeat proteins"/>
    <property type="match status" value="1"/>
</dbReference>
<keyword evidence="1 8" id="KW-0963">Cytoplasm</keyword>
<keyword evidence="4 8" id="KW-0808">Transferase</keyword>
<dbReference type="InterPro" id="IPR010137">
    <property type="entry name" value="Lipid_A_LpxA"/>
</dbReference>
<evidence type="ECO:0000313" key="11">
    <source>
        <dbReference type="Proteomes" id="UP000283077"/>
    </source>
</evidence>
<dbReference type="InterPro" id="IPR029098">
    <property type="entry name" value="Acetyltransf_C"/>
</dbReference>
<dbReference type="InterPro" id="IPR001451">
    <property type="entry name" value="Hexapep"/>
</dbReference>
<keyword evidence="7 8" id="KW-0012">Acyltransferase</keyword>
<sequence>MIHPSAVIEPGAVIGNNVRIGPFSYIGAGVTLGDDCIVESHVVIKGPSTIGRGNHFFQFASIGEACQDKKYKNEPTELHIGDFNIFREGCTVHRGTIQDKGLTSIGSHNLFMNYTHVAHDCVIGSNVIFANGASTAGHCHVGDWVIIGGMSGVHQFCQIGSHSFIGGGSIVVKDVPPFVMAHGSHAVPNGINSEGLKRRGFSAEAILEIRRAYKVLYRQGLTVNEALTELADKTEQWPEIKLFTDFIQNSARGIVR</sequence>
<dbReference type="GO" id="GO:0005737">
    <property type="term" value="C:cytoplasm"/>
    <property type="evidence" value="ECO:0007669"/>
    <property type="project" value="UniProtKB-SubCell"/>
</dbReference>
<dbReference type="InterPro" id="IPR011004">
    <property type="entry name" value="Trimer_LpxA-like_sf"/>
</dbReference>